<evidence type="ECO:0000313" key="3">
    <source>
        <dbReference type="Proteomes" id="UP001476807"/>
    </source>
</evidence>
<feature type="signal peptide" evidence="1">
    <location>
        <begin position="1"/>
        <end position="25"/>
    </location>
</feature>
<organism evidence="2 3">
    <name type="scientific">Pontibacter populi</name>
    <dbReference type="NCBI Taxonomy" id="890055"/>
    <lineage>
        <taxon>Bacteria</taxon>
        <taxon>Pseudomonadati</taxon>
        <taxon>Bacteroidota</taxon>
        <taxon>Cytophagia</taxon>
        <taxon>Cytophagales</taxon>
        <taxon>Hymenobacteraceae</taxon>
        <taxon>Pontibacter</taxon>
    </lineage>
</organism>
<gene>
    <name evidence="2" type="ORF">ABS362_05440</name>
</gene>
<accession>A0ABV1RRG1</accession>
<feature type="chain" id="PRO_5045570947" evidence="1">
    <location>
        <begin position="26"/>
        <end position="225"/>
    </location>
</feature>
<evidence type="ECO:0000313" key="2">
    <source>
        <dbReference type="EMBL" id="MER2996979.1"/>
    </source>
</evidence>
<sequence length="225" mass="26157">MKFILLTRFLFFSALILLISNAAPAQTRVDIDIQIWPKGVVTLTSGKVLEGVVTYYRSKDVITISQPDNTLSSLSPVNVVQFEVSNGHSDRRHLFRTIYWDKGEEYTDFKIPIFFEQILDGNTTLLMRESYHKRIIDPYLAEKMDNRTTDPMGYPIQGIYYDQIKPQFYVMNGDGEVKGIHHMRKDFLNFCGKKATEIKSFVRKQKLNFEQPSDFIAIVNYYNTL</sequence>
<keyword evidence="1" id="KW-0732">Signal</keyword>
<name>A0ABV1RRG1_9BACT</name>
<dbReference type="Proteomes" id="UP001476807">
    <property type="component" value="Unassembled WGS sequence"/>
</dbReference>
<evidence type="ECO:0000256" key="1">
    <source>
        <dbReference type="SAM" id="SignalP"/>
    </source>
</evidence>
<dbReference type="EMBL" id="JBEOKT010000004">
    <property type="protein sequence ID" value="MER2996979.1"/>
    <property type="molecule type" value="Genomic_DNA"/>
</dbReference>
<comment type="caution">
    <text evidence="2">The sequence shown here is derived from an EMBL/GenBank/DDBJ whole genome shotgun (WGS) entry which is preliminary data.</text>
</comment>
<reference evidence="2 3" key="1">
    <citation type="submission" date="2024-06" db="EMBL/GenBank/DDBJ databases">
        <title>Pontibacter populi HYL7-15.</title>
        <authorList>
            <person name="Kim M.K."/>
        </authorList>
    </citation>
    <scope>NUCLEOTIDE SEQUENCE [LARGE SCALE GENOMIC DNA]</scope>
    <source>
        <strain evidence="2 3">HYL7-15</strain>
    </source>
</reference>
<keyword evidence="3" id="KW-1185">Reference proteome</keyword>
<dbReference type="RefSeq" id="WP_350411323.1">
    <property type="nucleotide sequence ID" value="NZ_JBEOKT010000004.1"/>
</dbReference>
<proteinExistence type="predicted"/>
<protein>
    <submittedName>
        <fullName evidence="2">Uncharacterized protein</fullName>
    </submittedName>
</protein>